<organism evidence="2">
    <name type="scientific">freshwater sediment metagenome</name>
    <dbReference type="NCBI Taxonomy" id="556182"/>
    <lineage>
        <taxon>unclassified sequences</taxon>
        <taxon>metagenomes</taxon>
        <taxon>ecological metagenomes</taxon>
    </lineage>
</organism>
<accession>A0AA48LY79</accession>
<dbReference type="EMBL" id="OY288114">
    <property type="protein sequence ID" value="CAJ0860704.1"/>
    <property type="molecule type" value="Genomic_DNA"/>
</dbReference>
<protein>
    <submittedName>
        <fullName evidence="2">Uncharacterized protein</fullName>
    </submittedName>
</protein>
<gene>
    <name evidence="2" type="ORF">AMST5_01326</name>
</gene>
<feature type="region of interest" description="Disordered" evidence="1">
    <location>
        <begin position="1"/>
        <end position="21"/>
    </location>
</feature>
<name>A0AA48LY79_9ZZZZ</name>
<sequence>MLREACQARQHGQSQFERESVPSAAARIRAAVQRGEALERDTELAEWIRLTDLKAVGFSAQVEAKLSSGGRNGEGRGEVLESGATMTPERCSHMDCVEKALTEAHAVIGDLEQKLSSQFITHEWCDKLYDSANEKIWSIEHLSLDQIDEFREAISNLYWAACGRIDERGPTISFPGRTLTSPLDAGERSKRLALKRK</sequence>
<evidence type="ECO:0000313" key="2">
    <source>
        <dbReference type="EMBL" id="CAJ0860704.1"/>
    </source>
</evidence>
<evidence type="ECO:0000256" key="1">
    <source>
        <dbReference type="SAM" id="MobiDB-lite"/>
    </source>
</evidence>
<proteinExistence type="predicted"/>
<dbReference type="AlphaFoldDB" id="A0AA48LY79"/>
<reference evidence="2" key="1">
    <citation type="submission" date="2023-07" db="EMBL/GenBank/DDBJ databases">
        <authorList>
            <person name="Pelsma A.J. K."/>
        </authorList>
    </citation>
    <scope>NUCLEOTIDE SEQUENCE</scope>
</reference>